<evidence type="ECO:0000313" key="1">
    <source>
        <dbReference type="EMBL" id="KZN09791.1"/>
    </source>
</evidence>
<name>A0A169WQU2_DAUCS</name>
<dbReference type="EMBL" id="LNRQ01000001">
    <property type="protein sequence ID" value="KZN09791.1"/>
    <property type="molecule type" value="Genomic_DNA"/>
</dbReference>
<proteinExistence type="predicted"/>
<gene>
    <name evidence="1" type="ORF">DCAR_002447</name>
</gene>
<reference evidence="1" key="1">
    <citation type="journal article" date="2016" name="Nat. Genet.">
        <title>A high-quality carrot genome assembly provides new insights into carotenoid accumulation and asterid genome evolution.</title>
        <authorList>
            <person name="Iorizzo M."/>
            <person name="Ellison S."/>
            <person name="Senalik D."/>
            <person name="Zeng P."/>
            <person name="Satapoomin P."/>
            <person name="Huang J."/>
            <person name="Bowman M."/>
            <person name="Iovene M."/>
            <person name="Sanseverino W."/>
            <person name="Cavagnaro P."/>
            <person name="Yildiz M."/>
            <person name="Macko-Podgorni A."/>
            <person name="Moranska E."/>
            <person name="Grzebelus E."/>
            <person name="Grzebelus D."/>
            <person name="Ashrafi H."/>
            <person name="Zheng Z."/>
            <person name="Cheng S."/>
            <person name="Spooner D."/>
            <person name="Van Deynze A."/>
            <person name="Simon P."/>
        </authorList>
    </citation>
    <scope>NUCLEOTIDE SEQUENCE [LARGE SCALE GENOMIC DNA]</scope>
    <source>
        <tissue evidence="1">Leaf</tissue>
    </source>
</reference>
<comment type="caution">
    <text evidence="1">The sequence shown here is derived from an EMBL/GenBank/DDBJ whole genome shotgun (WGS) entry which is preliminary data.</text>
</comment>
<organism evidence="1">
    <name type="scientific">Daucus carota subsp. sativus</name>
    <name type="common">Carrot</name>
    <dbReference type="NCBI Taxonomy" id="79200"/>
    <lineage>
        <taxon>Eukaryota</taxon>
        <taxon>Viridiplantae</taxon>
        <taxon>Streptophyta</taxon>
        <taxon>Embryophyta</taxon>
        <taxon>Tracheophyta</taxon>
        <taxon>Spermatophyta</taxon>
        <taxon>Magnoliopsida</taxon>
        <taxon>eudicotyledons</taxon>
        <taxon>Gunneridae</taxon>
        <taxon>Pentapetalae</taxon>
        <taxon>asterids</taxon>
        <taxon>campanulids</taxon>
        <taxon>Apiales</taxon>
        <taxon>Apiaceae</taxon>
        <taxon>Apioideae</taxon>
        <taxon>Scandiceae</taxon>
        <taxon>Daucinae</taxon>
        <taxon>Daucus</taxon>
        <taxon>Daucus sect. Daucus</taxon>
    </lineage>
</organism>
<protein>
    <submittedName>
        <fullName evidence="1">Uncharacterized protein</fullName>
    </submittedName>
</protein>
<dbReference type="Gramene" id="KZN09791">
    <property type="protein sequence ID" value="KZN09791"/>
    <property type="gene ID" value="DCAR_002447"/>
</dbReference>
<dbReference type="AlphaFoldDB" id="A0A169WQU2"/>
<accession>A0A169WQU2</accession>
<sequence>MNIYIYIYIYIYINSPFNMVVYIENAIFKDIDDEIILQCYQNMQNRRIQLSSIPSSKKDSKDIST</sequence>